<protein>
    <submittedName>
        <fullName evidence="1">Uncharacterized protein</fullName>
    </submittedName>
</protein>
<organism evidence="1 2">
    <name type="scientific">Mycobacterium phage OKCentral2016</name>
    <dbReference type="NCBI Taxonomy" id="2040289"/>
    <lineage>
        <taxon>Viruses</taxon>
        <taxon>Duplodnaviria</taxon>
        <taxon>Heunggongvirae</taxon>
        <taxon>Uroviricota</taxon>
        <taxon>Caudoviricetes</taxon>
        <taxon>Fromanvirus</taxon>
        <taxon>Fromanvirus goose</taxon>
    </lineage>
</organism>
<dbReference type="Proteomes" id="UP000223409">
    <property type="component" value="Genome"/>
</dbReference>
<gene>
    <name evidence="1" type="primary">6</name>
    <name evidence="1" type="ORF">OKCENTRAL2016_6</name>
</gene>
<sequence>MNPDDYTFAIRYEGQQEPDGPWVEMVAIQNDLAMAQAVWNDMAPYLEAMPNVRNAGIVFTPKINWQPYTG</sequence>
<dbReference type="EMBL" id="MF773750">
    <property type="protein sequence ID" value="ATE84750.1"/>
    <property type="molecule type" value="Genomic_DNA"/>
</dbReference>
<accession>A0A291AUX9</accession>
<evidence type="ECO:0000313" key="2">
    <source>
        <dbReference type="Proteomes" id="UP000223409"/>
    </source>
</evidence>
<reference evidence="1 2" key="1">
    <citation type="submission" date="2017-08" db="EMBL/GenBank/DDBJ databases">
        <authorList>
            <person name="Patton C.J."/>
            <person name="Kotturi H."/>
            <person name="Stoner T.H."/>
            <person name="Garlena R.A."/>
            <person name="Russell D.A."/>
            <person name="Hatfull G.F."/>
        </authorList>
    </citation>
    <scope>NUCLEOTIDE SEQUENCE [LARGE SCALE GENOMIC DNA]</scope>
</reference>
<name>A0A291AUX9_9CAUD</name>
<proteinExistence type="predicted"/>
<evidence type="ECO:0000313" key="1">
    <source>
        <dbReference type="EMBL" id="ATE84750.1"/>
    </source>
</evidence>